<dbReference type="InterPro" id="IPR017946">
    <property type="entry name" value="PLC-like_Pdiesterase_TIM-brl"/>
</dbReference>
<accession>A0A9Q1JY02</accession>
<gene>
    <name evidence="1" type="ORF">Cgig2_032798</name>
</gene>
<evidence type="ECO:0000313" key="2">
    <source>
        <dbReference type="Proteomes" id="UP001153076"/>
    </source>
</evidence>
<dbReference type="Gene3D" id="3.20.20.190">
    <property type="entry name" value="Phosphatidylinositol (PI) phosphodiesterase"/>
    <property type="match status" value="1"/>
</dbReference>
<protein>
    <submittedName>
        <fullName evidence="1">Uncharacterized protein</fullName>
    </submittedName>
</protein>
<dbReference type="PANTHER" id="PTHR13593:SF101">
    <property type="entry name" value="1-PHOSPHATIDYLINOSITOL PHOSPHODIESTERASE-LIKE PROTEIN"/>
    <property type="match status" value="1"/>
</dbReference>
<dbReference type="EMBL" id="JAKOGI010000570">
    <property type="protein sequence ID" value="KAJ8432966.1"/>
    <property type="molecule type" value="Genomic_DNA"/>
</dbReference>
<dbReference type="SUPFAM" id="SSF51695">
    <property type="entry name" value="PLC-like phosphodiesterases"/>
    <property type="match status" value="1"/>
</dbReference>
<dbReference type="OrthoDB" id="1046782at2759"/>
<dbReference type="PANTHER" id="PTHR13593">
    <property type="match status" value="1"/>
</dbReference>
<dbReference type="Proteomes" id="UP001153076">
    <property type="component" value="Unassembled WGS sequence"/>
</dbReference>
<dbReference type="GO" id="GO:0008081">
    <property type="term" value="F:phosphoric diester hydrolase activity"/>
    <property type="evidence" value="ECO:0007669"/>
    <property type="project" value="InterPro"/>
</dbReference>
<reference evidence="1" key="1">
    <citation type="submission" date="2022-04" db="EMBL/GenBank/DDBJ databases">
        <title>Carnegiea gigantea Genome sequencing and assembly v2.</title>
        <authorList>
            <person name="Copetti D."/>
            <person name="Sanderson M.J."/>
            <person name="Burquez A."/>
            <person name="Wojciechowski M.F."/>
        </authorList>
    </citation>
    <scope>NUCLEOTIDE SEQUENCE</scope>
    <source>
        <strain evidence="1">SGP5-SGP5p</strain>
        <tissue evidence="1">Aerial part</tissue>
    </source>
</reference>
<dbReference type="InterPro" id="IPR051057">
    <property type="entry name" value="PI-PLC_domain"/>
</dbReference>
<name>A0A9Q1JY02_9CARY</name>
<dbReference type="AlphaFoldDB" id="A0A9Q1JY02"/>
<dbReference type="GO" id="GO:0006629">
    <property type="term" value="P:lipid metabolic process"/>
    <property type="evidence" value="ECO:0007669"/>
    <property type="project" value="InterPro"/>
</dbReference>
<comment type="caution">
    <text evidence="1">The sequence shown here is derived from an EMBL/GenBank/DDBJ whole genome shotgun (WGS) entry which is preliminary data.</text>
</comment>
<keyword evidence="2" id="KW-1185">Reference proteome</keyword>
<proteinExistence type="predicted"/>
<evidence type="ECO:0000313" key="1">
    <source>
        <dbReference type="EMBL" id="KAJ8432966.1"/>
    </source>
</evidence>
<sequence>MGIPLISRPFAQCQLRATRKWYPGFGYWVQQHCRVCHGILLTYSVDVVIRDIRRFSPETKSEIIIQEIRTEYGHKDLPVYGKYLVEELADYLILLDEAVFKKIVAVLQRKIVWKQNQSKDPIPGHPLRSVRYLRDNYWINIRLPLTKFKSNLEYLEEQIYQAEKPLNPDNPVVCVWPLTDRIHAYARLFIFHCFFRVIADRLQILSTDFIELDFVDACVGLTHVISPIRVPGSRFNYKS</sequence>
<organism evidence="1 2">
    <name type="scientific">Carnegiea gigantea</name>
    <dbReference type="NCBI Taxonomy" id="171969"/>
    <lineage>
        <taxon>Eukaryota</taxon>
        <taxon>Viridiplantae</taxon>
        <taxon>Streptophyta</taxon>
        <taxon>Embryophyta</taxon>
        <taxon>Tracheophyta</taxon>
        <taxon>Spermatophyta</taxon>
        <taxon>Magnoliopsida</taxon>
        <taxon>eudicotyledons</taxon>
        <taxon>Gunneridae</taxon>
        <taxon>Pentapetalae</taxon>
        <taxon>Caryophyllales</taxon>
        <taxon>Cactineae</taxon>
        <taxon>Cactaceae</taxon>
        <taxon>Cactoideae</taxon>
        <taxon>Echinocereeae</taxon>
        <taxon>Carnegiea</taxon>
    </lineage>
</organism>